<evidence type="ECO:0000256" key="6">
    <source>
        <dbReference type="ARBA" id="ARBA00023295"/>
    </source>
</evidence>
<protein>
    <recommendedName>
        <fullName evidence="3">glucan endo-1,3-beta-D-glucosidase</fullName>
        <ecNumber evidence="3">3.2.1.39</ecNumber>
    </recommendedName>
</protein>
<dbReference type="EMBL" id="JACMSC010000012">
    <property type="protein sequence ID" value="KAG6497541.1"/>
    <property type="molecule type" value="Genomic_DNA"/>
</dbReference>
<dbReference type="SUPFAM" id="SSF51445">
    <property type="entry name" value="(Trans)glycosidases"/>
    <property type="match status" value="1"/>
</dbReference>
<evidence type="ECO:0000256" key="5">
    <source>
        <dbReference type="ARBA" id="ARBA00022801"/>
    </source>
</evidence>
<reference evidence="10 11" key="1">
    <citation type="submission" date="2020-08" db="EMBL/GenBank/DDBJ databases">
        <title>Plant Genome Project.</title>
        <authorList>
            <person name="Zhang R.-G."/>
        </authorList>
    </citation>
    <scope>NUCLEOTIDE SEQUENCE [LARGE SCALE GENOMIC DNA]</scope>
    <source>
        <tissue evidence="10">Rhizome</tissue>
    </source>
</reference>
<keyword evidence="6" id="KW-0326">Glycosidase</keyword>
<evidence type="ECO:0000256" key="3">
    <source>
        <dbReference type="ARBA" id="ARBA00012780"/>
    </source>
</evidence>
<comment type="caution">
    <text evidence="10">The sequence shown here is derived from an EMBL/GenBank/DDBJ whole genome shotgun (WGS) entry which is preliminary data.</text>
</comment>
<dbReference type="InterPro" id="IPR044965">
    <property type="entry name" value="Glyco_hydro_17_plant"/>
</dbReference>
<feature type="transmembrane region" description="Helical" evidence="9">
    <location>
        <begin position="92"/>
        <end position="119"/>
    </location>
</feature>
<keyword evidence="5" id="KW-0378">Hydrolase</keyword>
<evidence type="ECO:0000256" key="1">
    <source>
        <dbReference type="ARBA" id="ARBA00000382"/>
    </source>
</evidence>
<organism evidence="10 11">
    <name type="scientific">Zingiber officinale</name>
    <name type="common">Ginger</name>
    <name type="synonym">Amomum zingiber</name>
    <dbReference type="NCBI Taxonomy" id="94328"/>
    <lineage>
        <taxon>Eukaryota</taxon>
        <taxon>Viridiplantae</taxon>
        <taxon>Streptophyta</taxon>
        <taxon>Embryophyta</taxon>
        <taxon>Tracheophyta</taxon>
        <taxon>Spermatophyta</taxon>
        <taxon>Magnoliopsida</taxon>
        <taxon>Liliopsida</taxon>
        <taxon>Zingiberales</taxon>
        <taxon>Zingiberaceae</taxon>
        <taxon>Zingiber</taxon>
    </lineage>
</organism>
<keyword evidence="9" id="KW-1133">Transmembrane helix</keyword>
<dbReference type="InterPro" id="IPR017853">
    <property type="entry name" value="GH"/>
</dbReference>
<keyword evidence="11" id="KW-1185">Reference proteome</keyword>
<evidence type="ECO:0000313" key="11">
    <source>
        <dbReference type="Proteomes" id="UP000734854"/>
    </source>
</evidence>
<dbReference type="Gene3D" id="3.20.20.80">
    <property type="entry name" value="Glycosidases"/>
    <property type="match status" value="1"/>
</dbReference>
<name>A0A8J5G0F7_ZINOF</name>
<dbReference type="FunFam" id="3.20.20.80:FF:000005">
    <property type="entry name" value="Glucan endo-1,3-beta-glucosidase 14"/>
    <property type="match status" value="1"/>
</dbReference>
<keyword evidence="4" id="KW-0732">Signal</keyword>
<dbReference type="PANTHER" id="PTHR32227">
    <property type="entry name" value="GLUCAN ENDO-1,3-BETA-GLUCOSIDASE BG1-RELATED-RELATED"/>
    <property type="match status" value="1"/>
</dbReference>
<dbReference type="GO" id="GO:0005975">
    <property type="term" value="P:carbohydrate metabolic process"/>
    <property type="evidence" value="ECO:0007669"/>
    <property type="project" value="InterPro"/>
</dbReference>
<evidence type="ECO:0000313" key="10">
    <source>
        <dbReference type="EMBL" id="KAG6497541.1"/>
    </source>
</evidence>
<keyword evidence="9" id="KW-0472">Membrane</keyword>
<dbReference type="EC" id="3.2.1.39" evidence="3"/>
<evidence type="ECO:0000256" key="9">
    <source>
        <dbReference type="SAM" id="Phobius"/>
    </source>
</evidence>
<comment type="similarity">
    <text evidence="2 7">Belongs to the glycosyl hydrolase 17 family.</text>
</comment>
<evidence type="ECO:0000256" key="2">
    <source>
        <dbReference type="ARBA" id="ARBA00008773"/>
    </source>
</evidence>
<evidence type="ECO:0000256" key="4">
    <source>
        <dbReference type="ARBA" id="ARBA00022729"/>
    </source>
</evidence>
<proteinExistence type="inferred from homology"/>
<dbReference type="AlphaFoldDB" id="A0A8J5G0F7"/>
<evidence type="ECO:0000256" key="8">
    <source>
        <dbReference type="SAM" id="MobiDB-lite"/>
    </source>
</evidence>
<accession>A0A8J5G0F7</accession>
<keyword evidence="9" id="KW-0812">Transmembrane</keyword>
<gene>
    <name evidence="10" type="ORF">ZIOFF_045442</name>
</gene>
<dbReference type="InterPro" id="IPR000490">
    <property type="entry name" value="Glyco_hydro_17"/>
</dbReference>
<comment type="catalytic activity">
    <reaction evidence="1">
        <text>Hydrolysis of (1-&gt;3)-beta-D-glucosidic linkages in (1-&gt;3)-beta-D-glucans.</text>
        <dbReference type="EC" id="3.2.1.39"/>
    </reaction>
</comment>
<dbReference type="Proteomes" id="UP000734854">
    <property type="component" value="Unassembled WGS sequence"/>
</dbReference>
<sequence>MTFTTVDRSGKHENEAMGRSLSYDRGPLPTSFSIQSLTHSLPVCACSLDHPMPLTDQSRSALPWPFHFPASSDSSDPSSLPSIAMPLRSPNLLPSFLVSLLLIVLAVPSAATSAALVGINYGRVANNLPPPESVPHLLASVGVGRARLYDADPSVLHAFANTGVELVVGLPDRCLPSVAADPNEALAWVRTHIQAFHPATKIAAVTVGNEVLTGANSSALSGCLVPAMNNLHSALASLGLDREVIITSAHSLAVLATPSYPPSNAVFRPDLLTYVRPLLAFHAHTGAPLFVNAYPYFAYAEDPSGVALNYALLDPACPTFTDPATGLRYTNLLHAQIDAVYHAIFAAMSAKGSAVEVRISETGWPSAGDANETGASLANAERYSNNLMRLVAAQKGTPLVPGTPLRAYVFALFNENQKPGPSSERNYGLFKPDGTPVYNIAGLTPHQGGNSNSTAGLGGSGGGLDGESGYFSISASTTISPLHSILTAIAAAMPVVTFYSMPAVTLPITLVFLVSNAAVEIEAAVVVQCCQTCYGCVWLGPSSVAGPSFFELQNFRGAWACEESLDSDRQRDMEEDLIFRCASREPVTAAAVGF</sequence>
<feature type="region of interest" description="Disordered" evidence="8">
    <location>
        <begin position="1"/>
        <end position="22"/>
    </location>
</feature>
<evidence type="ECO:0000256" key="7">
    <source>
        <dbReference type="RuleBase" id="RU004335"/>
    </source>
</evidence>
<dbReference type="GO" id="GO:0042973">
    <property type="term" value="F:glucan endo-1,3-beta-D-glucosidase activity"/>
    <property type="evidence" value="ECO:0007669"/>
    <property type="project" value="UniProtKB-EC"/>
</dbReference>
<dbReference type="Pfam" id="PF00332">
    <property type="entry name" value="Glyco_hydro_17"/>
    <property type="match status" value="1"/>
</dbReference>